<reference evidence="5" key="2">
    <citation type="submission" date="2016-06" db="UniProtKB">
        <authorList>
            <consortium name="WormBaseParasite"/>
        </authorList>
    </citation>
    <scope>IDENTIFICATION</scope>
</reference>
<dbReference type="Pfam" id="PF01347">
    <property type="entry name" value="Vitellogenin_N"/>
    <property type="match status" value="1"/>
</dbReference>
<dbReference type="WBParaSite" id="GPLIN_000717200">
    <property type="protein sequence ID" value="GPLIN_000717200"/>
    <property type="gene ID" value="GPLIN_000717200"/>
</dbReference>
<feature type="domain" description="Vitellogenin" evidence="3">
    <location>
        <begin position="26"/>
        <end position="63"/>
    </location>
</feature>
<dbReference type="SUPFAM" id="SSF56968">
    <property type="entry name" value="Lipovitellin-phosvitin complex, beta-sheet shell regions"/>
    <property type="match status" value="1"/>
</dbReference>
<dbReference type="GO" id="GO:0005319">
    <property type="term" value="F:lipid transporter activity"/>
    <property type="evidence" value="ECO:0007669"/>
    <property type="project" value="InterPro"/>
</dbReference>
<dbReference type="Proteomes" id="UP000050741">
    <property type="component" value="Unassembled WGS sequence"/>
</dbReference>
<feature type="region of interest" description="Disordered" evidence="2">
    <location>
        <begin position="100"/>
        <end position="134"/>
    </location>
</feature>
<accession>A0A183C2S8</accession>
<proteinExistence type="predicted"/>
<evidence type="ECO:0000259" key="3">
    <source>
        <dbReference type="Pfam" id="PF01347"/>
    </source>
</evidence>
<reference evidence="4" key="1">
    <citation type="submission" date="2014-05" db="EMBL/GenBank/DDBJ databases">
        <title>The genome and life-stage specific transcriptomes of Globodera pallida elucidate key aspects of plant parasitism by a cyst nematode.</title>
        <authorList>
            <person name="Cotton J.A."/>
            <person name="Lilley C.J."/>
            <person name="Jones L.M."/>
            <person name="Kikuchi T."/>
            <person name="Reid A.J."/>
            <person name="Thorpe P."/>
            <person name="Tsai I.J."/>
            <person name="Beasley H."/>
            <person name="Blok V."/>
            <person name="Cock P.J.A."/>
            <person name="Van den Akker S.E."/>
            <person name="Holroyd N."/>
            <person name="Hunt M."/>
            <person name="Mantelin S."/>
            <person name="Naghra H."/>
            <person name="Pain A."/>
            <person name="Palomares-Rius J.E."/>
            <person name="Zarowiecki M."/>
            <person name="Berriman M."/>
            <person name="Jones J.T."/>
            <person name="Urwin P.E."/>
        </authorList>
    </citation>
    <scope>NUCLEOTIDE SEQUENCE [LARGE SCALE GENOMIC DNA]</scope>
    <source>
        <strain evidence="4">Lindley</strain>
    </source>
</reference>
<evidence type="ECO:0000313" key="4">
    <source>
        <dbReference type="Proteomes" id="UP000050741"/>
    </source>
</evidence>
<dbReference type="Gene3D" id="2.30.230.10">
    <property type="entry name" value="Lipovitellin, beta-sheet shell regions, chain A"/>
    <property type="match status" value="1"/>
</dbReference>
<organism evidence="4 5">
    <name type="scientific">Globodera pallida</name>
    <name type="common">Potato cyst nematode worm</name>
    <name type="synonym">Heterodera pallida</name>
    <dbReference type="NCBI Taxonomy" id="36090"/>
    <lineage>
        <taxon>Eukaryota</taxon>
        <taxon>Metazoa</taxon>
        <taxon>Ecdysozoa</taxon>
        <taxon>Nematoda</taxon>
        <taxon>Chromadorea</taxon>
        <taxon>Rhabditida</taxon>
        <taxon>Tylenchina</taxon>
        <taxon>Tylenchomorpha</taxon>
        <taxon>Tylenchoidea</taxon>
        <taxon>Heteroderidae</taxon>
        <taxon>Heteroderinae</taxon>
        <taxon>Globodera</taxon>
    </lineage>
</organism>
<keyword evidence="1" id="KW-0732">Signal</keyword>
<name>A0A183C2S8_GLOPA</name>
<dbReference type="InterPro" id="IPR015816">
    <property type="entry name" value="Vitellinogen_b-sht_N"/>
</dbReference>
<sequence>MAGVWNPGQLLPVRVFESVMHFGHVQLEQPVRFTYSRDGIHHIYFDPMEPAWSRNYKKAILSTAYKHSLFTKRALRATCDKIDNFDRCIRMADIAYGMQADEEAKQRGQHNNKPYQEQRERTDNEQQMTAVPIR</sequence>
<evidence type="ECO:0000256" key="2">
    <source>
        <dbReference type="SAM" id="MobiDB-lite"/>
    </source>
</evidence>
<dbReference type="AlphaFoldDB" id="A0A183C2S8"/>
<protein>
    <submittedName>
        <fullName evidence="5">Vitellogenin domain-containing protein</fullName>
    </submittedName>
</protein>
<keyword evidence="4" id="KW-1185">Reference proteome</keyword>
<dbReference type="InterPro" id="IPR015819">
    <property type="entry name" value="Lipid_transp_b-sht_shell"/>
</dbReference>
<evidence type="ECO:0000256" key="1">
    <source>
        <dbReference type="ARBA" id="ARBA00022729"/>
    </source>
</evidence>
<evidence type="ECO:0000313" key="5">
    <source>
        <dbReference type="WBParaSite" id="GPLIN_000717200"/>
    </source>
</evidence>
<dbReference type="InterPro" id="IPR001747">
    <property type="entry name" value="Vitellogenin_N"/>
</dbReference>
<feature type="compositionally biased region" description="Polar residues" evidence="2">
    <location>
        <begin position="125"/>
        <end position="134"/>
    </location>
</feature>